<keyword evidence="4 14" id="KW-0436">Ligase</keyword>
<dbReference type="Pfam" id="PF22521">
    <property type="entry name" value="HypF_C_2"/>
    <property type="match status" value="1"/>
</dbReference>
<dbReference type="Pfam" id="PF00708">
    <property type="entry name" value="Acylphosphatase"/>
    <property type="match status" value="1"/>
</dbReference>
<evidence type="ECO:0000256" key="11">
    <source>
        <dbReference type="PROSITE-ProRule" id="PRU00520"/>
    </source>
</evidence>
<gene>
    <name evidence="14" type="primary">hypF</name>
    <name evidence="14" type="ORF">UFB30_10920</name>
</gene>
<keyword evidence="15" id="KW-1185">Reference proteome</keyword>
<dbReference type="PANTHER" id="PTHR42959">
    <property type="entry name" value="CARBAMOYLTRANSFERASE"/>
    <property type="match status" value="1"/>
</dbReference>
<feature type="domain" description="YrdC-like" evidence="13">
    <location>
        <begin position="201"/>
        <end position="386"/>
    </location>
</feature>
<dbReference type="InterPro" id="IPR055128">
    <property type="entry name" value="HypF_C_2"/>
</dbReference>
<dbReference type="SUPFAM" id="SSF54975">
    <property type="entry name" value="Acylphosphatase/BLUF domain-like"/>
    <property type="match status" value="1"/>
</dbReference>
<dbReference type="InterPro" id="IPR006070">
    <property type="entry name" value="Sua5-like_dom"/>
</dbReference>
<dbReference type="EMBL" id="JAXQNN010000003">
    <property type="protein sequence ID" value="MDZ5712739.1"/>
    <property type="molecule type" value="Genomic_DNA"/>
</dbReference>
<dbReference type="PROSITE" id="PS00150">
    <property type="entry name" value="ACYLPHOSPHATASE_1"/>
    <property type="match status" value="1"/>
</dbReference>
<dbReference type="InterPro" id="IPR011125">
    <property type="entry name" value="Znf_HypF"/>
</dbReference>
<feature type="active site" evidence="11">
    <location>
        <position position="37"/>
    </location>
</feature>
<dbReference type="PROSITE" id="PS51160">
    <property type="entry name" value="ACYLPHOSPHATASE_3"/>
    <property type="match status" value="1"/>
</dbReference>
<dbReference type="Pfam" id="PF07503">
    <property type="entry name" value="zf-HYPF"/>
    <property type="match status" value="2"/>
</dbReference>
<dbReference type="InterPro" id="IPR036046">
    <property type="entry name" value="Acylphosphatase-like_dom_sf"/>
</dbReference>
<dbReference type="InterPro" id="IPR001792">
    <property type="entry name" value="Acylphosphatase-like_dom"/>
</dbReference>
<evidence type="ECO:0000256" key="5">
    <source>
        <dbReference type="ARBA" id="ARBA00022723"/>
    </source>
</evidence>
<dbReference type="NCBIfam" id="TIGR00143">
    <property type="entry name" value="hypF"/>
    <property type="match status" value="1"/>
</dbReference>
<evidence type="ECO:0000256" key="8">
    <source>
        <dbReference type="ARBA" id="ARBA00047645"/>
    </source>
</evidence>
<comment type="similarity">
    <text evidence="3 10">Belongs to the carbamoyltransferase HypF family.</text>
</comment>
<evidence type="ECO:0000259" key="12">
    <source>
        <dbReference type="PROSITE" id="PS51160"/>
    </source>
</evidence>
<evidence type="ECO:0000256" key="10">
    <source>
        <dbReference type="PIRNR" id="PIRNR006256"/>
    </source>
</evidence>
<feature type="active site" evidence="11">
    <location>
        <position position="19"/>
    </location>
</feature>
<dbReference type="InterPro" id="IPR004421">
    <property type="entry name" value="Carbamoyltransferase_HypF"/>
</dbReference>
<dbReference type="Gene3D" id="3.90.870.50">
    <property type="match status" value="1"/>
</dbReference>
<dbReference type="Gene3D" id="3.30.420.360">
    <property type="match status" value="1"/>
</dbReference>
<dbReference type="Gene3D" id="3.30.420.40">
    <property type="match status" value="1"/>
</dbReference>
<reference evidence="14 15" key="1">
    <citation type="submission" date="2023-12" db="EMBL/GenBank/DDBJ databases">
        <title>Jeotgalibacillus haloalkaliphilus sp. nov., a novel salt-tolerant bacteria, isolated from the estuary of the Fenhe River into the Yellow River.</title>
        <authorList>
            <person name="Li Y."/>
        </authorList>
    </citation>
    <scope>NUCLEOTIDE SEQUENCE [LARGE SCALE GENOMIC DNA]</scope>
    <source>
        <strain evidence="14 15">HH7-29</strain>
    </source>
</reference>
<evidence type="ECO:0000256" key="6">
    <source>
        <dbReference type="ARBA" id="ARBA00022771"/>
    </source>
</evidence>
<comment type="similarity">
    <text evidence="2">Belongs to the acylphosphatase family.</text>
</comment>
<evidence type="ECO:0000256" key="4">
    <source>
        <dbReference type="ARBA" id="ARBA00022598"/>
    </source>
</evidence>
<name>A0ABU5KNL4_9BACL</name>
<comment type="catalytic activity">
    <reaction evidence="9">
        <text>C-terminal L-cysteinyl-[HypE protein] + carbamoyl phosphate + ATP + H2O = C-terminal S-carboxamide-L-cysteinyl-[HypE protein] + AMP + phosphate + diphosphate + H(+)</text>
        <dbReference type="Rhea" id="RHEA:55636"/>
        <dbReference type="Rhea" id="RHEA-COMP:14247"/>
        <dbReference type="Rhea" id="RHEA-COMP:14392"/>
        <dbReference type="ChEBI" id="CHEBI:15377"/>
        <dbReference type="ChEBI" id="CHEBI:15378"/>
        <dbReference type="ChEBI" id="CHEBI:30616"/>
        <dbReference type="ChEBI" id="CHEBI:33019"/>
        <dbReference type="ChEBI" id="CHEBI:43474"/>
        <dbReference type="ChEBI" id="CHEBI:58228"/>
        <dbReference type="ChEBI" id="CHEBI:76913"/>
        <dbReference type="ChEBI" id="CHEBI:139126"/>
        <dbReference type="ChEBI" id="CHEBI:456215"/>
    </reaction>
</comment>
<sequence>MHKALEVTVKGRVQGVGFRPFIYSLATKHQLTGTVQNNAGSVLIHIEGYDNNLSRMVRDIQMHAPPLSQIIDIKVQHVAVKPCEKFLIIPSTKNSGSLPWISADAAVCDQCVEELMDQKNRRFHHPFINCTQCGPRYTIIQDLPYDRPHTTMRHFDMCPECQKEYMDPGNRRHHAQPNSCKSCGPVLKLFDQHQMLIAERQEAVRAAIDALSRGKTVAIKGIGGYHLACDALQENAIREVRKRKHRPHKPLAVMFDSLDSIKKYCRVSDDEEEVLKSPEKPIVVLHKRPDSVLSDGLSPGLTTVGVMLPYTPLHHLLFENGRLTCLVMTSSNLSGHPIQYGDRDLDMLHKTGDFILSHDRAIHVPLDDSVVQFESDKKTFIRRARGFVPDPFPAQSNVDEIIALGGQQKNTFAIGKQNYIWVGPHIGDLENEEIIHSFLKQLHHFKEWLQIQGKVIAVDQHPGYTTSYLAKEMNGSVIAVQHHHAHLVSCMEDNGLTDPVLGLILDGTGYGEDGCIWGFEFLYGDAHSFERAAHLAYTPLPGGEKAVKELWRIAAGMILHHWPADGMKIAGQLFPGKQKEIKLIERMILKDINSPMAGSCGRLFDAVSAILGVCLTSTYEGEAAIKISDMMNGTGEESNAESYPYLVNKRDDGILALDFSPMLQRIIDEKCASQSIKTIVRKFHMTIITACVETIVLLFDNHSDWDRTVVFSGGSFQNQFLTREIKVRLEKHEIKVYTHKKVPCNDGGLSLGQLIIAASKRKRR</sequence>
<dbReference type="InterPro" id="IPR051060">
    <property type="entry name" value="Carbamoyltrans_HypF-like"/>
</dbReference>
<dbReference type="PROSITE" id="PS51163">
    <property type="entry name" value="YRDC"/>
    <property type="match status" value="1"/>
</dbReference>
<dbReference type="Gene3D" id="3.30.110.120">
    <property type="match status" value="1"/>
</dbReference>
<evidence type="ECO:0000256" key="2">
    <source>
        <dbReference type="ARBA" id="ARBA00005614"/>
    </source>
</evidence>
<evidence type="ECO:0000256" key="3">
    <source>
        <dbReference type="ARBA" id="ARBA00008097"/>
    </source>
</evidence>
<dbReference type="Proteomes" id="UP001292084">
    <property type="component" value="Unassembled WGS sequence"/>
</dbReference>
<evidence type="ECO:0000256" key="9">
    <source>
        <dbReference type="ARBA" id="ARBA00048220"/>
    </source>
</evidence>
<dbReference type="EC" id="6.2.-.-" evidence="10"/>
<dbReference type="SUPFAM" id="SSF55821">
    <property type="entry name" value="YrdC/RibB"/>
    <property type="match status" value="1"/>
</dbReference>
<comment type="catalytic activity">
    <reaction evidence="8 11">
        <text>an acyl phosphate + H2O = a carboxylate + phosphate + H(+)</text>
        <dbReference type="Rhea" id="RHEA:14965"/>
        <dbReference type="ChEBI" id="CHEBI:15377"/>
        <dbReference type="ChEBI" id="CHEBI:15378"/>
        <dbReference type="ChEBI" id="CHEBI:29067"/>
        <dbReference type="ChEBI" id="CHEBI:43474"/>
        <dbReference type="ChEBI" id="CHEBI:59918"/>
        <dbReference type="EC" id="3.6.1.7"/>
    </reaction>
</comment>
<keyword evidence="5" id="KW-0479">Metal-binding</keyword>
<evidence type="ECO:0000256" key="1">
    <source>
        <dbReference type="ARBA" id="ARBA00004711"/>
    </source>
</evidence>
<keyword evidence="6" id="KW-0863">Zinc-finger</keyword>
<organism evidence="14 15">
    <name type="scientific">Jeotgalibacillus haloalkalitolerans</name>
    <dbReference type="NCBI Taxonomy" id="3104292"/>
    <lineage>
        <taxon>Bacteria</taxon>
        <taxon>Bacillati</taxon>
        <taxon>Bacillota</taxon>
        <taxon>Bacilli</taxon>
        <taxon>Bacillales</taxon>
        <taxon>Caryophanaceae</taxon>
        <taxon>Jeotgalibacillus</taxon>
    </lineage>
</organism>
<dbReference type="PANTHER" id="PTHR42959:SF1">
    <property type="entry name" value="CARBAMOYLTRANSFERASE HYPF"/>
    <property type="match status" value="1"/>
</dbReference>
<accession>A0ABU5KNL4</accession>
<proteinExistence type="inferred from homology"/>
<evidence type="ECO:0000256" key="7">
    <source>
        <dbReference type="ARBA" id="ARBA00022833"/>
    </source>
</evidence>
<dbReference type="Pfam" id="PF01300">
    <property type="entry name" value="Sua5_yciO_yrdC"/>
    <property type="match status" value="1"/>
</dbReference>
<evidence type="ECO:0000259" key="13">
    <source>
        <dbReference type="PROSITE" id="PS51163"/>
    </source>
</evidence>
<dbReference type="RefSeq" id="WP_322421718.1">
    <property type="nucleotide sequence ID" value="NZ_JAXQNN010000003.1"/>
</dbReference>
<dbReference type="InterPro" id="IPR017968">
    <property type="entry name" value="Acylphosphatase_CS"/>
</dbReference>
<keyword evidence="11" id="KW-0378">Hydrolase</keyword>
<evidence type="ECO:0000313" key="14">
    <source>
        <dbReference type="EMBL" id="MDZ5712739.1"/>
    </source>
</evidence>
<dbReference type="InterPro" id="IPR041440">
    <property type="entry name" value="HypF_C"/>
</dbReference>
<dbReference type="GO" id="GO:0016874">
    <property type="term" value="F:ligase activity"/>
    <property type="evidence" value="ECO:0007669"/>
    <property type="project" value="UniProtKB-KW"/>
</dbReference>
<comment type="caution">
    <text evidence="14">The sequence shown here is derived from an EMBL/GenBank/DDBJ whole genome shotgun (WGS) entry which is preliminary data.</text>
</comment>
<feature type="domain" description="Acylphosphatase-like" evidence="12">
    <location>
        <begin position="4"/>
        <end position="90"/>
    </location>
</feature>
<evidence type="ECO:0000313" key="15">
    <source>
        <dbReference type="Proteomes" id="UP001292084"/>
    </source>
</evidence>
<protein>
    <recommendedName>
        <fullName evidence="10">Carbamoyltransferase</fullName>
        <ecNumber evidence="10">6.2.-.-</ecNumber>
    </recommendedName>
</protein>
<dbReference type="PIRSF" id="PIRSF006256">
    <property type="entry name" value="CMPcnvr_hdrg_mat"/>
    <property type="match status" value="1"/>
</dbReference>
<keyword evidence="7" id="KW-0862">Zinc</keyword>
<dbReference type="Pfam" id="PF17788">
    <property type="entry name" value="HypF_C"/>
    <property type="match status" value="1"/>
</dbReference>
<comment type="pathway">
    <text evidence="1">Protein modification; [NiFe] hydrogenase maturation.</text>
</comment>
<dbReference type="InterPro" id="IPR017945">
    <property type="entry name" value="DHBP_synth_RibB-like_a/b_dom"/>
</dbReference>